<dbReference type="AlphaFoldDB" id="A0A5C3PBG2"/>
<dbReference type="EMBL" id="ML211415">
    <property type="protein sequence ID" value="TFK83173.1"/>
    <property type="molecule type" value="Genomic_DNA"/>
</dbReference>
<dbReference type="InParanoid" id="A0A5C3PBG2"/>
<reference evidence="2 3" key="1">
    <citation type="journal article" date="2019" name="Nat. Ecol. Evol.">
        <title>Megaphylogeny resolves global patterns of mushroom evolution.</title>
        <authorList>
            <person name="Varga T."/>
            <person name="Krizsan K."/>
            <person name="Foldi C."/>
            <person name="Dima B."/>
            <person name="Sanchez-Garcia M."/>
            <person name="Sanchez-Ramirez S."/>
            <person name="Szollosi G.J."/>
            <person name="Szarkandi J.G."/>
            <person name="Papp V."/>
            <person name="Albert L."/>
            <person name="Andreopoulos W."/>
            <person name="Angelini C."/>
            <person name="Antonin V."/>
            <person name="Barry K.W."/>
            <person name="Bougher N.L."/>
            <person name="Buchanan P."/>
            <person name="Buyck B."/>
            <person name="Bense V."/>
            <person name="Catcheside P."/>
            <person name="Chovatia M."/>
            <person name="Cooper J."/>
            <person name="Damon W."/>
            <person name="Desjardin D."/>
            <person name="Finy P."/>
            <person name="Geml J."/>
            <person name="Haridas S."/>
            <person name="Hughes K."/>
            <person name="Justo A."/>
            <person name="Karasinski D."/>
            <person name="Kautmanova I."/>
            <person name="Kiss B."/>
            <person name="Kocsube S."/>
            <person name="Kotiranta H."/>
            <person name="LaButti K.M."/>
            <person name="Lechner B.E."/>
            <person name="Liimatainen K."/>
            <person name="Lipzen A."/>
            <person name="Lukacs Z."/>
            <person name="Mihaltcheva S."/>
            <person name="Morgado L.N."/>
            <person name="Niskanen T."/>
            <person name="Noordeloos M.E."/>
            <person name="Ohm R.A."/>
            <person name="Ortiz-Santana B."/>
            <person name="Ovrebo C."/>
            <person name="Racz N."/>
            <person name="Riley R."/>
            <person name="Savchenko A."/>
            <person name="Shiryaev A."/>
            <person name="Soop K."/>
            <person name="Spirin V."/>
            <person name="Szebenyi C."/>
            <person name="Tomsovsky M."/>
            <person name="Tulloss R.E."/>
            <person name="Uehling J."/>
            <person name="Grigoriev I.V."/>
            <person name="Vagvolgyi C."/>
            <person name="Papp T."/>
            <person name="Martin F.M."/>
            <person name="Miettinen O."/>
            <person name="Hibbett D.S."/>
            <person name="Nagy L.G."/>
        </authorList>
    </citation>
    <scope>NUCLEOTIDE SEQUENCE [LARGE SCALE GENOMIC DNA]</scope>
    <source>
        <strain evidence="2 3">HHB13444</strain>
    </source>
</reference>
<sequence length="86" mass="10257">MHHRPRPHRPFPRPPSTPTRSGHHVRVALEPNPREHMLSKSDYYTRRCRHSSIEFTLESLNFFFDINYLFLDNPTGFLFTDAPSYD</sequence>
<evidence type="ECO:0000313" key="2">
    <source>
        <dbReference type="EMBL" id="TFK83173.1"/>
    </source>
</evidence>
<gene>
    <name evidence="2" type="ORF">K466DRAFT_271812</name>
</gene>
<organism evidence="2 3">
    <name type="scientific">Polyporus arcularius HHB13444</name>
    <dbReference type="NCBI Taxonomy" id="1314778"/>
    <lineage>
        <taxon>Eukaryota</taxon>
        <taxon>Fungi</taxon>
        <taxon>Dikarya</taxon>
        <taxon>Basidiomycota</taxon>
        <taxon>Agaricomycotina</taxon>
        <taxon>Agaricomycetes</taxon>
        <taxon>Polyporales</taxon>
        <taxon>Polyporaceae</taxon>
        <taxon>Polyporus</taxon>
    </lineage>
</organism>
<evidence type="ECO:0000256" key="1">
    <source>
        <dbReference type="SAM" id="MobiDB-lite"/>
    </source>
</evidence>
<feature type="compositionally biased region" description="Basic residues" evidence="1">
    <location>
        <begin position="1"/>
        <end position="11"/>
    </location>
</feature>
<feature type="region of interest" description="Disordered" evidence="1">
    <location>
        <begin position="1"/>
        <end position="30"/>
    </location>
</feature>
<proteinExistence type="predicted"/>
<dbReference type="Proteomes" id="UP000308197">
    <property type="component" value="Unassembled WGS sequence"/>
</dbReference>
<accession>A0A5C3PBG2</accession>
<keyword evidence="3" id="KW-1185">Reference proteome</keyword>
<evidence type="ECO:0000313" key="3">
    <source>
        <dbReference type="Proteomes" id="UP000308197"/>
    </source>
</evidence>
<name>A0A5C3PBG2_9APHY</name>
<protein>
    <submittedName>
        <fullName evidence="2">Uncharacterized protein</fullName>
    </submittedName>
</protein>